<name>A0A8J6FIU9_ELECQ</name>
<evidence type="ECO:0000313" key="2">
    <source>
        <dbReference type="EMBL" id="KAG9488787.1"/>
    </source>
</evidence>
<keyword evidence="1" id="KW-0732">Signal</keyword>
<organism evidence="2 3">
    <name type="scientific">Eleutherodactylus coqui</name>
    <name type="common">Puerto Rican coqui</name>
    <dbReference type="NCBI Taxonomy" id="57060"/>
    <lineage>
        <taxon>Eukaryota</taxon>
        <taxon>Metazoa</taxon>
        <taxon>Chordata</taxon>
        <taxon>Craniata</taxon>
        <taxon>Vertebrata</taxon>
        <taxon>Euteleostomi</taxon>
        <taxon>Amphibia</taxon>
        <taxon>Batrachia</taxon>
        <taxon>Anura</taxon>
        <taxon>Neobatrachia</taxon>
        <taxon>Hyloidea</taxon>
        <taxon>Eleutherodactylidae</taxon>
        <taxon>Eleutherodactylinae</taxon>
        <taxon>Eleutherodactylus</taxon>
        <taxon>Eleutherodactylus</taxon>
    </lineage>
</organism>
<comment type="caution">
    <text evidence="2">The sequence shown here is derived from an EMBL/GenBank/DDBJ whole genome shotgun (WGS) entry which is preliminary data.</text>
</comment>
<keyword evidence="3" id="KW-1185">Reference proteome</keyword>
<accession>A0A8J6FIU9</accession>
<evidence type="ECO:0000313" key="3">
    <source>
        <dbReference type="Proteomes" id="UP000770717"/>
    </source>
</evidence>
<dbReference type="Proteomes" id="UP000770717">
    <property type="component" value="Unassembled WGS sequence"/>
</dbReference>
<proteinExistence type="predicted"/>
<evidence type="ECO:0000256" key="1">
    <source>
        <dbReference type="SAM" id="SignalP"/>
    </source>
</evidence>
<protein>
    <recommendedName>
        <fullName evidence="4">Secreted protein</fullName>
    </recommendedName>
</protein>
<sequence length="119" mass="13836">MFSENCARKGFHTSTLSFSISLFILFLEEGRGEQTGYTGAYLLVNIWQFSDFKNCARELLDTFCVTFTVCFRHDFCCVRQRGVPLVKRGMWPNLQLIAPKFLHNFCYKRSQLKCGLNLD</sequence>
<dbReference type="AlphaFoldDB" id="A0A8J6FIU9"/>
<evidence type="ECO:0008006" key="4">
    <source>
        <dbReference type="Google" id="ProtNLM"/>
    </source>
</evidence>
<dbReference type="EMBL" id="WNTK01000002">
    <property type="protein sequence ID" value="KAG9488787.1"/>
    <property type="molecule type" value="Genomic_DNA"/>
</dbReference>
<gene>
    <name evidence="2" type="ORF">GDO78_005009</name>
</gene>
<feature type="signal peptide" evidence="1">
    <location>
        <begin position="1"/>
        <end position="32"/>
    </location>
</feature>
<feature type="chain" id="PRO_5035264608" description="Secreted protein" evidence="1">
    <location>
        <begin position="33"/>
        <end position="119"/>
    </location>
</feature>
<reference evidence="2" key="1">
    <citation type="thesis" date="2020" institute="ProQuest LLC" country="789 East Eisenhower Parkway, Ann Arbor, MI, USA">
        <title>Comparative Genomics and Chromosome Evolution.</title>
        <authorList>
            <person name="Mudd A.B."/>
        </authorList>
    </citation>
    <scope>NUCLEOTIDE SEQUENCE</scope>
    <source>
        <strain evidence="2">HN-11 Male</strain>
        <tissue evidence="2">Kidney and liver</tissue>
    </source>
</reference>